<dbReference type="Proteomes" id="UP000095280">
    <property type="component" value="Unplaced"/>
</dbReference>
<keyword evidence="2" id="KW-1185">Reference proteome</keyword>
<evidence type="ECO:0000256" key="1">
    <source>
        <dbReference type="SAM" id="MobiDB-lite"/>
    </source>
</evidence>
<feature type="compositionally biased region" description="Acidic residues" evidence="1">
    <location>
        <begin position="225"/>
        <end position="256"/>
    </location>
</feature>
<dbReference type="AlphaFoldDB" id="A0A1I8F5P1"/>
<reference evidence="3" key="1">
    <citation type="submission" date="2016-11" db="UniProtKB">
        <authorList>
            <consortium name="WormBaseParasite"/>
        </authorList>
    </citation>
    <scope>IDENTIFICATION</scope>
</reference>
<accession>A0A1I8F5P1</accession>
<evidence type="ECO:0000313" key="3">
    <source>
        <dbReference type="WBParaSite" id="maker-unitig_21438-snap-gene-0.2-mRNA-1"/>
    </source>
</evidence>
<proteinExistence type="predicted"/>
<sequence length="452" mass="48546">SVNGGRQEGIDEGARPAGELVCSDCNRRSGASLSCPEPSLTSNEHCPSSPARFYDLARVHPGRCIDEKSGSGWCRTVRRLCSRLRMTNSRPQLPPPTHTNEPNLNRLLTPRPAMTLRPPPQQPLPPPLRPPPLPFVSVDDDLFACSHCPDIMAAAAGRDSAAHCSRASGRAQSGLRLLHTSGGAASCDPEPVLAHCRSAHPGRVPQFVASELHRALCRLVPSPDDAGEADNDNEEDGEYREGGDDDDDNDDDDEDGGGAAAAVLGESNKSKKGLEDGAGGAGDSNPPGAAWIRTVTERVWPCVEARCACQSTPDAACPVQLRQIVLQRDFFSICVTNFLQIFEASIVAKFPVILHGALGPAARCQRSGAYLLISLCSRTLAVIGGLRLIRRFGHHRAVALLSLGVQSGRPARCSTSQEFWPLSRHNVRQFLLCRLLQLDSAAFSLFDLPLKS</sequence>
<feature type="region of interest" description="Disordered" evidence="1">
    <location>
        <begin position="220"/>
        <end position="288"/>
    </location>
</feature>
<name>A0A1I8F5P1_9PLAT</name>
<dbReference type="WBParaSite" id="maker-unitig_21438-snap-gene-0.2-mRNA-1">
    <property type="protein sequence ID" value="maker-unitig_21438-snap-gene-0.2-mRNA-1"/>
    <property type="gene ID" value="maker-unitig_21438-snap-gene-0.2"/>
</dbReference>
<evidence type="ECO:0000313" key="2">
    <source>
        <dbReference type="Proteomes" id="UP000095280"/>
    </source>
</evidence>
<organism evidence="2 3">
    <name type="scientific">Macrostomum lignano</name>
    <dbReference type="NCBI Taxonomy" id="282301"/>
    <lineage>
        <taxon>Eukaryota</taxon>
        <taxon>Metazoa</taxon>
        <taxon>Spiralia</taxon>
        <taxon>Lophotrochozoa</taxon>
        <taxon>Platyhelminthes</taxon>
        <taxon>Rhabditophora</taxon>
        <taxon>Macrostomorpha</taxon>
        <taxon>Macrostomida</taxon>
        <taxon>Macrostomidae</taxon>
        <taxon>Macrostomum</taxon>
    </lineage>
</organism>
<protein>
    <submittedName>
        <fullName evidence="3">Pecanex_C domain-containing protein</fullName>
    </submittedName>
</protein>
<feature type="region of interest" description="Disordered" evidence="1">
    <location>
        <begin position="86"/>
        <end position="105"/>
    </location>
</feature>